<feature type="domain" description="Alanine dehydrogenase/pyridine nucleotide transhydrogenase N-terminal" evidence="2">
    <location>
        <begin position="6"/>
        <end position="111"/>
    </location>
</feature>
<dbReference type="EMBL" id="AP025184">
    <property type="protein sequence ID" value="BDB55062.1"/>
    <property type="molecule type" value="Genomic_DNA"/>
</dbReference>
<sequence length="319" mass="35557">MSLKFGIVKELNQELDRRVAFSPTQLEELKLLYPRLEFRVESSDNRIFTDEEYESKGITVSSDITDCDVLIGINPIAPSNLILGKEYLFVTDLIKKVNPLFTLDALTSLVGTYNAFRAFGLKFELFKLPAIATFSDQATLTTYLKRPVLPPLKITFIGSEANLVGAEVIMKALKIKKVSSDDFLSKNFAQAVYTFINSPEQINLESFTTVSDICIINSSINGKSVLVSQELLNTKDGKLRVVADLNPMSTNSIACTLRQSTPEDPFYGYLPNENKEVDLHHPGAIVVVAVPDTTIEYPKETSEFIGSQLAQYYIPTVFK</sequence>
<dbReference type="SUPFAM" id="SSF52283">
    <property type="entry name" value="Formate/glycerate dehydrogenase catalytic domain-like"/>
    <property type="match status" value="1"/>
</dbReference>
<keyword evidence="4" id="KW-1185">Reference proteome</keyword>
<organism evidence="3 4">
    <name type="scientific">Flavobacterium ammoniigenes</name>
    <dbReference type="NCBI Taxonomy" id="1751095"/>
    <lineage>
        <taxon>Bacteria</taxon>
        <taxon>Pseudomonadati</taxon>
        <taxon>Bacteroidota</taxon>
        <taxon>Flavobacteriia</taxon>
        <taxon>Flavobacteriales</taxon>
        <taxon>Flavobacteriaceae</taxon>
        <taxon>Flavobacterium</taxon>
    </lineage>
</organism>
<evidence type="ECO:0000313" key="4">
    <source>
        <dbReference type="Proteomes" id="UP001319867"/>
    </source>
</evidence>
<proteinExistence type="predicted"/>
<dbReference type="SMART" id="SM01003">
    <property type="entry name" value="AlaDh_PNT_N"/>
    <property type="match status" value="1"/>
</dbReference>
<dbReference type="Proteomes" id="UP001319867">
    <property type="component" value="Chromosome"/>
</dbReference>
<accession>A0ABN6L3M7</accession>
<evidence type="ECO:0000256" key="1">
    <source>
        <dbReference type="ARBA" id="ARBA00023002"/>
    </source>
</evidence>
<dbReference type="InterPro" id="IPR051168">
    <property type="entry name" value="AASS"/>
</dbReference>
<gene>
    <name evidence="3" type="ORF">GENT5_13670</name>
</gene>
<protein>
    <submittedName>
        <fullName evidence="3">Alanine dehydrogenase</fullName>
    </submittedName>
</protein>
<dbReference type="Gene3D" id="3.40.50.720">
    <property type="entry name" value="NAD(P)-binding Rossmann-like Domain"/>
    <property type="match status" value="1"/>
</dbReference>
<dbReference type="Pfam" id="PF05222">
    <property type="entry name" value="AlaDh_PNT_N"/>
    <property type="match status" value="1"/>
</dbReference>
<dbReference type="RefSeq" id="WP_229316453.1">
    <property type="nucleotide sequence ID" value="NZ_AP025184.1"/>
</dbReference>
<name>A0ABN6L3M7_9FLAO</name>
<dbReference type="InterPro" id="IPR007886">
    <property type="entry name" value="AlaDH/PNT_N"/>
</dbReference>
<keyword evidence="1" id="KW-0560">Oxidoreductase</keyword>
<evidence type="ECO:0000259" key="2">
    <source>
        <dbReference type="SMART" id="SM01003"/>
    </source>
</evidence>
<reference evidence="3 4" key="1">
    <citation type="journal article" date="2022" name="Int. J. Syst. Evol. Microbiol.">
        <title>Flavobacterium ammonificans sp. nov. and Flavobacterium ammoniigenes sp. nov., ammonifying bacteria isolated from surface river water.</title>
        <authorList>
            <person name="Watanabe K."/>
            <person name="Kitamura T."/>
            <person name="Ogata Y."/>
            <person name="Shindo C."/>
            <person name="Suda W."/>
        </authorList>
    </citation>
    <scope>NUCLEOTIDE SEQUENCE [LARGE SCALE GENOMIC DNA]</scope>
    <source>
        <strain evidence="3 4">GENT5</strain>
    </source>
</reference>
<dbReference type="PANTHER" id="PTHR11133:SF22">
    <property type="entry name" value="ALPHA-AMINOADIPIC SEMIALDEHYDE SYNTHASE, MITOCHONDRIAL"/>
    <property type="match status" value="1"/>
</dbReference>
<dbReference type="PANTHER" id="PTHR11133">
    <property type="entry name" value="SACCHAROPINE DEHYDROGENASE"/>
    <property type="match status" value="1"/>
</dbReference>
<evidence type="ECO:0000313" key="3">
    <source>
        <dbReference type="EMBL" id="BDB55062.1"/>
    </source>
</evidence>
<reference evidence="3 4" key="2">
    <citation type="journal article" date="2022" name="Microorganisms">
        <title>Complete Genome Sequences of Two Flavobacterium ammonificans Strains and a Flavobacterium ammoniigenes Strain of Ammonifying Bacterioplankton Isolated from Surface River Water.</title>
        <authorList>
            <person name="Suda W."/>
            <person name="Ogata Y."/>
            <person name="Shindo C."/>
            <person name="Watanabe K."/>
        </authorList>
    </citation>
    <scope>NUCLEOTIDE SEQUENCE [LARGE SCALE GENOMIC DNA]</scope>
    <source>
        <strain evidence="3 4">GENT5</strain>
    </source>
</reference>